<evidence type="ECO:0000313" key="3">
    <source>
        <dbReference type="Proteomes" id="UP001177003"/>
    </source>
</evidence>
<reference evidence="2" key="1">
    <citation type="submission" date="2023-04" db="EMBL/GenBank/DDBJ databases">
        <authorList>
            <person name="Vijverberg K."/>
            <person name="Xiong W."/>
            <person name="Schranz E."/>
        </authorList>
    </citation>
    <scope>NUCLEOTIDE SEQUENCE</scope>
</reference>
<dbReference type="Proteomes" id="UP001177003">
    <property type="component" value="Chromosome 6"/>
</dbReference>
<proteinExistence type="predicted"/>
<dbReference type="PANTHER" id="PTHR36619">
    <property type="entry name" value="OS04G0208900 PROTEIN"/>
    <property type="match status" value="1"/>
</dbReference>
<evidence type="ECO:0000256" key="1">
    <source>
        <dbReference type="SAM" id="MobiDB-lite"/>
    </source>
</evidence>
<keyword evidence="3" id="KW-1185">Reference proteome</keyword>
<name>A0AA36EBE0_LACSI</name>
<protein>
    <submittedName>
        <fullName evidence="2">Uncharacterized protein</fullName>
    </submittedName>
</protein>
<sequence length="114" mass="12288">MSSITTTTTTIAIFHIISIYLFISSPQLVAGAGRGHGHGHGQVNVNVNVASVAIKTMSLEPKDQDFVTQKRPIFHGKEISGCMPKGRRHSSAPSRYVNNQPLFQSLGCSTVARP</sequence>
<evidence type="ECO:0000313" key="2">
    <source>
        <dbReference type="EMBL" id="CAI9290049.1"/>
    </source>
</evidence>
<dbReference type="EMBL" id="OX465082">
    <property type="protein sequence ID" value="CAI9290049.1"/>
    <property type="molecule type" value="Genomic_DNA"/>
</dbReference>
<dbReference type="AlphaFoldDB" id="A0AA36EBE0"/>
<organism evidence="2 3">
    <name type="scientific">Lactuca saligna</name>
    <name type="common">Willowleaf lettuce</name>
    <dbReference type="NCBI Taxonomy" id="75948"/>
    <lineage>
        <taxon>Eukaryota</taxon>
        <taxon>Viridiplantae</taxon>
        <taxon>Streptophyta</taxon>
        <taxon>Embryophyta</taxon>
        <taxon>Tracheophyta</taxon>
        <taxon>Spermatophyta</taxon>
        <taxon>Magnoliopsida</taxon>
        <taxon>eudicotyledons</taxon>
        <taxon>Gunneridae</taxon>
        <taxon>Pentapetalae</taxon>
        <taxon>asterids</taxon>
        <taxon>campanulids</taxon>
        <taxon>Asterales</taxon>
        <taxon>Asteraceae</taxon>
        <taxon>Cichorioideae</taxon>
        <taxon>Cichorieae</taxon>
        <taxon>Lactucinae</taxon>
        <taxon>Lactuca</taxon>
    </lineage>
</organism>
<feature type="region of interest" description="Disordered" evidence="1">
    <location>
        <begin position="77"/>
        <end position="97"/>
    </location>
</feature>
<dbReference type="PANTHER" id="PTHR36619:SF2">
    <property type="entry name" value="OS04G0208900 PROTEIN"/>
    <property type="match status" value="1"/>
</dbReference>
<accession>A0AA36EBE0</accession>
<gene>
    <name evidence="2" type="ORF">LSALG_LOCUS29262</name>
</gene>